<dbReference type="PANTHER" id="PTHR36836:SF1">
    <property type="entry name" value="COLANIC ACID BIOSYNTHESIS PROTEIN WCAK"/>
    <property type="match status" value="1"/>
</dbReference>
<dbReference type="Pfam" id="PF04230">
    <property type="entry name" value="PS_pyruv_trans"/>
    <property type="match status" value="1"/>
</dbReference>
<evidence type="ECO:0000313" key="3">
    <source>
        <dbReference type="Proteomes" id="UP000646659"/>
    </source>
</evidence>
<sequence>MDVLVIGYYGWNNTGDDAMLYSLLDGLREEFRDSRFNVTAASEPFLPEGVDVETVQPGISPQLFLAFLRSSMVILGGGTHFFDYGRSYPRLMRLAQIFLMTLFARLTRKRVYFMGIGIERPSHWWSRFLIKNTCRMAHRIIVRDSDSMRVLSEMGVDGRAELSQDLSFFLKYEKHEKRRGLLGISAMPYFRIYEGDEGKDELLVKGFADAIRRWLSLDEENSAKLFIFNGMPPHDDRSISLRIAEDVGDDRVEVEEYSPDPRQTLGAVASCEAFVAMKFHAALFAYLNDLPTVIVEYAAKNRALVEDAGFRGKSLIDLDGVCNGELAGMVEDLYRDPESYMAEKKASEIRRSFPSLEDDGEDC</sequence>
<organism evidence="2 3">
    <name type="scientific">Methanothermobacter thermautotrophicus</name>
    <name type="common">Methanobacterium thermoformicicum</name>
    <dbReference type="NCBI Taxonomy" id="145262"/>
    <lineage>
        <taxon>Archaea</taxon>
        <taxon>Methanobacteriati</taxon>
        <taxon>Methanobacteriota</taxon>
        <taxon>Methanomada group</taxon>
        <taxon>Methanobacteria</taxon>
        <taxon>Methanobacteriales</taxon>
        <taxon>Methanobacteriaceae</taxon>
        <taxon>Methanothermobacter</taxon>
    </lineage>
</organism>
<dbReference type="Proteomes" id="UP000646659">
    <property type="component" value="Unassembled WGS sequence"/>
</dbReference>
<protein>
    <recommendedName>
        <fullName evidence="1">Polysaccharide pyruvyl transferase domain-containing protein</fullName>
    </recommendedName>
</protein>
<gene>
    <name evidence="2" type="ORF">DNK57_01625</name>
</gene>
<dbReference type="AlphaFoldDB" id="A0A842YJQ4"/>
<name>A0A842YJQ4_METTF</name>
<dbReference type="InterPro" id="IPR007345">
    <property type="entry name" value="Polysacch_pyruvyl_Trfase"/>
</dbReference>
<reference evidence="2" key="1">
    <citation type="submission" date="2018-06" db="EMBL/GenBank/DDBJ databases">
        <title>Draft genome sequence of Methanothermobacter thermautotrophicus Strain WHS, a thermophilic, hydrogenotrophic methanogen isolated from Washburn Hot Springs in Yellowstone National Park, USA.</title>
        <authorList>
            <person name="Mckay L.J."/>
            <person name="Klingelsmith K."/>
            <person name="Inskeep W.P."/>
            <person name="Fields M.W."/>
        </authorList>
    </citation>
    <scope>NUCLEOTIDE SEQUENCE</scope>
    <source>
        <strain evidence="2">WHS</strain>
    </source>
</reference>
<dbReference type="RefSeq" id="WP_192961311.1">
    <property type="nucleotide sequence ID" value="NZ_QKOF01000003.1"/>
</dbReference>
<feature type="domain" description="Polysaccharide pyruvyl transferase" evidence="1">
    <location>
        <begin position="13"/>
        <end position="297"/>
    </location>
</feature>
<dbReference type="OrthoDB" id="82574at2157"/>
<dbReference type="EMBL" id="QKOF01000003">
    <property type="protein sequence ID" value="MBE2899529.1"/>
    <property type="molecule type" value="Genomic_DNA"/>
</dbReference>
<evidence type="ECO:0000259" key="1">
    <source>
        <dbReference type="Pfam" id="PF04230"/>
    </source>
</evidence>
<proteinExistence type="predicted"/>
<comment type="caution">
    <text evidence="2">The sequence shown here is derived from an EMBL/GenBank/DDBJ whole genome shotgun (WGS) entry which is preliminary data.</text>
</comment>
<evidence type="ECO:0000313" key="2">
    <source>
        <dbReference type="EMBL" id="MBE2899529.1"/>
    </source>
</evidence>
<dbReference type="PANTHER" id="PTHR36836">
    <property type="entry name" value="COLANIC ACID BIOSYNTHESIS PROTEIN WCAK"/>
    <property type="match status" value="1"/>
</dbReference>
<accession>A0A842YJQ4</accession>